<dbReference type="InterPro" id="IPR051257">
    <property type="entry name" value="Diverse_CBS-Domain"/>
</dbReference>
<dbReference type="RefSeq" id="WP_132847750.1">
    <property type="nucleotide sequence ID" value="NZ_CP058648.1"/>
</dbReference>
<feature type="domain" description="CBS" evidence="3">
    <location>
        <begin position="8"/>
        <end position="64"/>
    </location>
</feature>
<evidence type="ECO:0000256" key="2">
    <source>
        <dbReference type="PROSITE-ProRule" id="PRU00703"/>
    </source>
</evidence>
<dbReference type="Proteomes" id="UP000295504">
    <property type="component" value="Unassembled WGS sequence"/>
</dbReference>
<keyword evidence="1 2" id="KW-0129">CBS domain</keyword>
<dbReference type="PROSITE" id="PS51371">
    <property type="entry name" value="CBS"/>
    <property type="match status" value="2"/>
</dbReference>
<accession>A0A4R2U3E8</accession>
<dbReference type="Gene3D" id="3.10.580.10">
    <property type="entry name" value="CBS-domain"/>
    <property type="match status" value="1"/>
</dbReference>
<protein>
    <submittedName>
        <fullName evidence="4">CBS domain protein</fullName>
    </submittedName>
</protein>
<evidence type="ECO:0000259" key="3">
    <source>
        <dbReference type="PROSITE" id="PS51371"/>
    </source>
</evidence>
<organism evidence="4 5">
    <name type="scientific">Serpentinicella alkaliphila</name>
    <dbReference type="NCBI Taxonomy" id="1734049"/>
    <lineage>
        <taxon>Bacteria</taxon>
        <taxon>Bacillati</taxon>
        <taxon>Bacillota</taxon>
        <taxon>Clostridia</taxon>
        <taxon>Peptostreptococcales</taxon>
        <taxon>Natronincolaceae</taxon>
        <taxon>Serpentinicella</taxon>
    </lineage>
</organism>
<dbReference type="SUPFAM" id="SSF54631">
    <property type="entry name" value="CBS-domain pair"/>
    <property type="match status" value="1"/>
</dbReference>
<comment type="caution">
    <text evidence="4">The sequence shown here is derived from an EMBL/GenBank/DDBJ whole genome shotgun (WGS) entry which is preliminary data.</text>
</comment>
<proteinExistence type="predicted"/>
<dbReference type="OrthoDB" id="9790355at2"/>
<evidence type="ECO:0000313" key="5">
    <source>
        <dbReference type="Proteomes" id="UP000295504"/>
    </source>
</evidence>
<evidence type="ECO:0000256" key="1">
    <source>
        <dbReference type="ARBA" id="ARBA00023122"/>
    </source>
</evidence>
<reference evidence="4 5" key="1">
    <citation type="submission" date="2019-03" db="EMBL/GenBank/DDBJ databases">
        <title>Genomic Encyclopedia of Type Strains, Phase IV (KMG-IV): sequencing the most valuable type-strain genomes for metagenomic binning, comparative biology and taxonomic classification.</title>
        <authorList>
            <person name="Goeker M."/>
        </authorList>
    </citation>
    <scope>NUCLEOTIDE SEQUENCE [LARGE SCALE GENOMIC DNA]</scope>
    <source>
        <strain evidence="4 5">DSM 100013</strain>
    </source>
</reference>
<dbReference type="PANTHER" id="PTHR43080:SF2">
    <property type="entry name" value="CBS DOMAIN-CONTAINING PROTEIN"/>
    <property type="match status" value="1"/>
</dbReference>
<dbReference type="InterPro" id="IPR000644">
    <property type="entry name" value="CBS_dom"/>
</dbReference>
<gene>
    <name evidence="4" type="ORF">EDD79_100612</name>
</gene>
<feature type="domain" description="CBS" evidence="3">
    <location>
        <begin position="101"/>
        <end position="158"/>
    </location>
</feature>
<dbReference type="InterPro" id="IPR046342">
    <property type="entry name" value="CBS_dom_sf"/>
</dbReference>
<name>A0A4R2U3E8_9FIRM</name>
<keyword evidence="5" id="KW-1185">Reference proteome</keyword>
<dbReference type="PANTHER" id="PTHR43080">
    <property type="entry name" value="CBS DOMAIN-CONTAINING PROTEIN CBSX3, MITOCHONDRIAL"/>
    <property type="match status" value="1"/>
</dbReference>
<dbReference type="AlphaFoldDB" id="A0A4R2U3E8"/>
<dbReference type="CDD" id="cd04586">
    <property type="entry name" value="CBS_pair_BON_assoc"/>
    <property type="match status" value="1"/>
</dbReference>
<dbReference type="EMBL" id="SLYC01000006">
    <property type="protein sequence ID" value="TCQ04609.1"/>
    <property type="molecule type" value="Genomic_DNA"/>
</dbReference>
<dbReference type="Pfam" id="PF00571">
    <property type="entry name" value="CBS"/>
    <property type="match status" value="2"/>
</dbReference>
<dbReference type="SMART" id="SM00116">
    <property type="entry name" value="CBS"/>
    <property type="match status" value="2"/>
</dbReference>
<sequence>MFNAIDIMTTPVISARSDNTLQEVVQILAEKRISGLPVVDSENKLVGVISEKDIVDYSSQLHSIRLINSSAWISPHLDISMIASYKKGVELLASTIVEKVMTKNVVSAKENTSGEEIVRLMKKKNVNRVPITDDDGILIGIITRADLINYFASMESATSY</sequence>
<evidence type="ECO:0000313" key="4">
    <source>
        <dbReference type="EMBL" id="TCQ04609.1"/>
    </source>
</evidence>